<accession>A0A4R6SNV1</accession>
<evidence type="ECO:0000313" key="2">
    <source>
        <dbReference type="EMBL" id="TDQ05611.1"/>
    </source>
</evidence>
<keyword evidence="3" id="KW-1185">Reference proteome</keyword>
<organism evidence="2 3">
    <name type="scientific">Labedaea rhizosphaerae</name>
    <dbReference type="NCBI Taxonomy" id="598644"/>
    <lineage>
        <taxon>Bacteria</taxon>
        <taxon>Bacillati</taxon>
        <taxon>Actinomycetota</taxon>
        <taxon>Actinomycetes</taxon>
        <taxon>Pseudonocardiales</taxon>
        <taxon>Pseudonocardiaceae</taxon>
        <taxon>Labedaea</taxon>
    </lineage>
</organism>
<evidence type="ECO:0000313" key="3">
    <source>
        <dbReference type="Proteomes" id="UP000295444"/>
    </source>
</evidence>
<keyword evidence="1" id="KW-0812">Transmembrane</keyword>
<comment type="caution">
    <text evidence="2">The sequence shown here is derived from an EMBL/GenBank/DDBJ whole genome shotgun (WGS) entry which is preliminary data.</text>
</comment>
<reference evidence="2 3" key="1">
    <citation type="submission" date="2019-03" db="EMBL/GenBank/DDBJ databases">
        <title>Genomic Encyclopedia of Type Strains, Phase IV (KMG-IV): sequencing the most valuable type-strain genomes for metagenomic binning, comparative biology and taxonomic classification.</title>
        <authorList>
            <person name="Goeker M."/>
        </authorList>
    </citation>
    <scope>NUCLEOTIDE SEQUENCE [LARGE SCALE GENOMIC DNA]</scope>
    <source>
        <strain evidence="2 3">DSM 45361</strain>
    </source>
</reference>
<dbReference type="AlphaFoldDB" id="A0A4R6SNV1"/>
<evidence type="ECO:0000256" key="1">
    <source>
        <dbReference type="SAM" id="Phobius"/>
    </source>
</evidence>
<keyword evidence="1" id="KW-1133">Transmembrane helix</keyword>
<proteinExistence type="predicted"/>
<feature type="transmembrane region" description="Helical" evidence="1">
    <location>
        <begin position="136"/>
        <end position="154"/>
    </location>
</feature>
<feature type="transmembrane region" description="Helical" evidence="1">
    <location>
        <begin position="110"/>
        <end position="130"/>
    </location>
</feature>
<dbReference type="Proteomes" id="UP000295444">
    <property type="component" value="Unassembled WGS sequence"/>
</dbReference>
<gene>
    <name evidence="2" type="ORF">EV186_1011585</name>
</gene>
<feature type="transmembrane region" description="Helical" evidence="1">
    <location>
        <begin position="25"/>
        <end position="47"/>
    </location>
</feature>
<protein>
    <recommendedName>
        <fullName evidence="4">DUF2127 domain-containing protein</fullName>
    </recommendedName>
</protein>
<name>A0A4R6SNV1_LABRH</name>
<sequence>MPPPPQGKSGGAESGPPVRPRAVDLACLLTLIGTVFAAIVTAVTYLGDETAMRELIRQALDDAGESATDADIAAAMTSFKTMIVLSLVIGVAVVLFFVMKLRAGRNWARVLIVAFAAMSVLIFLANAGAIGLGVDFLINAVSVAISVATIVYLFRAESNAYFIAVKQRRLGGSPKA</sequence>
<dbReference type="EMBL" id="SNXZ01000001">
    <property type="protein sequence ID" value="TDQ05611.1"/>
    <property type="molecule type" value="Genomic_DNA"/>
</dbReference>
<evidence type="ECO:0008006" key="4">
    <source>
        <dbReference type="Google" id="ProtNLM"/>
    </source>
</evidence>
<feature type="transmembrane region" description="Helical" evidence="1">
    <location>
        <begin position="79"/>
        <end position="98"/>
    </location>
</feature>
<keyword evidence="1" id="KW-0472">Membrane</keyword>